<evidence type="ECO:0000313" key="4">
    <source>
        <dbReference type="EMBL" id="HJC36207.1"/>
    </source>
</evidence>
<comment type="caution">
    <text evidence="4">The sequence shown here is derived from an EMBL/GenBank/DDBJ whole genome shotgun (WGS) entry which is preliminary data.</text>
</comment>
<evidence type="ECO:0000256" key="1">
    <source>
        <dbReference type="ARBA" id="ARBA00022679"/>
    </source>
</evidence>
<dbReference type="Pfam" id="PF13673">
    <property type="entry name" value="Acetyltransf_10"/>
    <property type="match status" value="1"/>
</dbReference>
<keyword evidence="1 4" id="KW-0808">Transferase</keyword>
<name>A0A9D2SV06_9FIRM</name>
<evidence type="ECO:0000259" key="3">
    <source>
        <dbReference type="PROSITE" id="PS51186"/>
    </source>
</evidence>
<sequence>MKIIQEDTRDTAMMQRLLEIWESAVRATHHFLSADEIIRIRQFVPQALRAVPSLLVACDEKGDPAGFMGIDGHRLEMLFISDEYRGKGIGRQLLCYGIDRHAVDALTVNEQNPQARAFYEAMGFTVCGRSETDEQGGPYPLLYMRRQVR</sequence>
<dbReference type="SUPFAM" id="SSF55729">
    <property type="entry name" value="Acyl-CoA N-acyltransferases (Nat)"/>
    <property type="match status" value="1"/>
</dbReference>
<gene>
    <name evidence="4" type="ORF">H9702_03635</name>
</gene>
<organism evidence="4 5">
    <name type="scientific">Candidatus Merdibacter merdavium</name>
    <dbReference type="NCBI Taxonomy" id="2838692"/>
    <lineage>
        <taxon>Bacteria</taxon>
        <taxon>Bacillati</taxon>
        <taxon>Bacillota</taxon>
        <taxon>Erysipelotrichia</taxon>
        <taxon>Erysipelotrichales</taxon>
        <taxon>Erysipelotrichaceae</taxon>
        <taxon>Merdibacter</taxon>
    </lineage>
</organism>
<dbReference type="AlphaFoldDB" id="A0A9D2SV06"/>
<dbReference type="Gene3D" id="3.40.630.30">
    <property type="match status" value="1"/>
</dbReference>
<dbReference type="EC" id="2.3.1.-" evidence="4"/>
<proteinExistence type="predicted"/>
<keyword evidence="2 4" id="KW-0012">Acyltransferase</keyword>
<feature type="domain" description="N-acetyltransferase" evidence="3">
    <location>
        <begin position="1"/>
        <end position="149"/>
    </location>
</feature>
<reference evidence="4" key="2">
    <citation type="submission" date="2021-04" db="EMBL/GenBank/DDBJ databases">
        <authorList>
            <person name="Gilroy R."/>
        </authorList>
    </citation>
    <scope>NUCLEOTIDE SEQUENCE</scope>
    <source>
        <strain evidence="4">CHK187-11901</strain>
    </source>
</reference>
<protein>
    <submittedName>
        <fullName evidence="4">GNAT family N-acetyltransferase</fullName>
        <ecNumber evidence="4">2.3.1.-</ecNumber>
    </submittedName>
</protein>
<dbReference type="InterPro" id="IPR016181">
    <property type="entry name" value="Acyl_CoA_acyltransferase"/>
</dbReference>
<evidence type="ECO:0000313" key="5">
    <source>
        <dbReference type="Proteomes" id="UP000823896"/>
    </source>
</evidence>
<accession>A0A9D2SV06</accession>
<dbReference type="InterPro" id="IPR000182">
    <property type="entry name" value="GNAT_dom"/>
</dbReference>
<dbReference type="GO" id="GO:0016747">
    <property type="term" value="F:acyltransferase activity, transferring groups other than amino-acyl groups"/>
    <property type="evidence" value="ECO:0007669"/>
    <property type="project" value="InterPro"/>
</dbReference>
<evidence type="ECO:0000256" key="2">
    <source>
        <dbReference type="ARBA" id="ARBA00023315"/>
    </source>
</evidence>
<dbReference type="PROSITE" id="PS51186">
    <property type="entry name" value="GNAT"/>
    <property type="match status" value="1"/>
</dbReference>
<dbReference type="EMBL" id="DWWM01000023">
    <property type="protein sequence ID" value="HJC36207.1"/>
    <property type="molecule type" value="Genomic_DNA"/>
</dbReference>
<dbReference type="CDD" id="cd04301">
    <property type="entry name" value="NAT_SF"/>
    <property type="match status" value="1"/>
</dbReference>
<dbReference type="PANTHER" id="PTHR43800:SF1">
    <property type="entry name" value="PEPTIDYL-LYSINE N-ACETYLTRANSFERASE YJAB"/>
    <property type="match status" value="1"/>
</dbReference>
<dbReference type="PANTHER" id="PTHR43800">
    <property type="entry name" value="PEPTIDYL-LYSINE N-ACETYLTRANSFERASE YJAB"/>
    <property type="match status" value="1"/>
</dbReference>
<dbReference type="Proteomes" id="UP000823896">
    <property type="component" value="Unassembled WGS sequence"/>
</dbReference>
<reference evidence="4" key="1">
    <citation type="journal article" date="2021" name="PeerJ">
        <title>Extensive microbial diversity within the chicken gut microbiome revealed by metagenomics and culture.</title>
        <authorList>
            <person name="Gilroy R."/>
            <person name="Ravi A."/>
            <person name="Getino M."/>
            <person name="Pursley I."/>
            <person name="Horton D.L."/>
            <person name="Alikhan N.F."/>
            <person name="Baker D."/>
            <person name="Gharbi K."/>
            <person name="Hall N."/>
            <person name="Watson M."/>
            <person name="Adriaenssens E.M."/>
            <person name="Foster-Nyarko E."/>
            <person name="Jarju S."/>
            <person name="Secka A."/>
            <person name="Antonio M."/>
            <person name="Oren A."/>
            <person name="Chaudhuri R.R."/>
            <person name="La Ragione R."/>
            <person name="Hildebrand F."/>
            <person name="Pallen M.J."/>
        </authorList>
    </citation>
    <scope>NUCLEOTIDE SEQUENCE</scope>
    <source>
        <strain evidence="4">CHK187-11901</strain>
    </source>
</reference>